<keyword evidence="1" id="KW-0862">Zinc</keyword>
<keyword evidence="1" id="KW-0863">Zinc-finger</keyword>
<dbReference type="SMART" id="SM00343">
    <property type="entry name" value="ZnF_C2HC"/>
    <property type="match status" value="2"/>
</dbReference>
<accession>A0A9N9X443</accession>
<evidence type="ECO:0000313" key="5">
    <source>
        <dbReference type="EMBL" id="CAG9822102.1"/>
    </source>
</evidence>
<dbReference type="Gene3D" id="2.40.70.10">
    <property type="entry name" value="Acid Proteases"/>
    <property type="match status" value="1"/>
</dbReference>
<dbReference type="GO" id="GO:0003676">
    <property type="term" value="F:nucleic acid binding"/>
    <property type="evidence" value="ECO:0007669"/>
    <property type="project" value="InterPro"/>
</dbReference>
<keyword evidence="3" id="KW-0812">Transmembrane</keyword>
<feature type="transmembrane region" description="Helical" evidence="3">
    <location>
        <begin position="229"/>
        <end position="249"/>
    </location>
</feature>
<dbReference type="InterPro" id="IPR021109">
    <property type="entry name" value="Peptidase_aspartic_dom_sf"/>
</dbReference>
<keyword evidence="3" id="KW-0472">Membrane</keyword>
<dbReference type="AlphaFoldDB" id="A0A9N9X443"/>
<dbReference type="Proteomes" id="UP001153737">
    <property type="component" value="Chromosome 5"/>
</dbReference>
<reference evidence="5" key="2">
    <citation type="submission" date="2022-10" db="EMBL/GenBank/DDBJ databases">
        <authorList>
            <consortium name="ENA_rothamsted_submissions"/>
            <consortium name="culmorum"/>
            <person name="King R."/>
        </authorList>
    </citation>
    <scope>NUCLEOTIDE SEQUENCE</scope>
</reference>
<keyword evidence="3" id="KW-1133">Transmembrane helix</keyword>
<dbReference type="GO" id="GO:0008270">
    <property type="term" value="F:zinc ion binding"/>
    <property type="evidence" value="ECO:0007669"/>
    <property type="project" value="UniProtKB-KW"/>
</dbReference>
<dbReference type="OrthoDB" id="6754583at2759"/>
<gene>
    <name evidence="5" type="ORF">PHAECO_LOCUS9427</name>
</gene>
<feature type="domain" description="CCHC-type" evidence="4">
    <location>
        <begin position="128"/>
        <end position="142"/>
    </location>
</feature>
<proteinExistence type="predicted"/>
<keyword evidence="6" id="KW-1185">Reference proteome</keyword>
<dbReference type="Gene3D" id="4.10.60.10">
    <property type="entry name" value="Zinc finger, CCHC-type"/>
    <property type="match status" value="1"/>
</dbReference>
<protein>
    <recommendedName>
        <fullName evidence="4">CCHC-type domain-containing protein</fullName>
    </recommendedName>
</protein>
<evidence type="ECO:0000256" key="2">
    <source>
        <dbReference type="SAM" id="MobiDB-lite"/>
    </source>
</evidence>
<dbReference type="PROSITE" id="PS50158">
    <property type="entry name" value="ZF_CCHC"/>
    <property type="match status" value="1"/>
</dbReference>
<dbReference type="SUPFAM" id="SSF57756">
    <property type="entry name" value="Retrovirus zinc finger-like domains"/>
    <property type="match status" value="1"/>
</dbReference>
<evidence type="ECO:0000259" key="4">
    <source>
        <dbReference type="PROSITE" id="PS50158"/>
    </source>
</evidence>
<feature type="region of interest" description="Disordered" evidence="2">
    <location>
        <begin position="67"/>
        <end position="86"/>
    </location>
</feature>
<reference evidence="5" key="1">
    <citation type="submission" date="2022-01" db="EMBL/GenBank/DDBJ databases">
        <authorList>
            <person name="King R."/>
        </authorList>
    </citation>
    <scope>NUCLEOTIDE SEQUENCE</scope>
</reference>
<sequence length="312" mass="34837">MLFSMRTILSLLKDRESDESFALMVACYHGATCDDYVKRRYLNERPTDAKSMCTMLQGRLGKRPALFPSGHHTGSKRQAVSPPISDEKVPTFSGKCHICRRSGHRAVNCTNSATVPQRAKSGDFKVTCLKCGMPGHTSPNCPTVNRKTEERKVNICEQEILPMGHLKLRSGETFPFSFDTGPDCSLLKQNIACKFDGERFNTLTTLKGIGGSCSACSHLTSTVVEIQGIFLELLFFVVPVNFMSASIILGKDIMKQNVAVRFSSDGLSFSRELKVQICEKEYVNFDKIDTDITKSDRQNLINLLANFREHFV</sequence>
<name>A0A9N9X443_PHACE</name>
<organism evidence="5 6">
    <name type="scientific">Phaedon cochleariae</name>
    <name type="common">Mustard beetle</name>
    <dbReference type="NCBI Taxonomy" id="80249"/>
    <lineage>
        <taxon>Eukaryota</taxon>
        <taxon>Metazoa</taxon>
        <taxon>Ecdysozoa</taxon>
        <taxon>Arthropoda</taxon>
        <taxon>Hexapoda</taxon>
        <taxon>Insecta</taxon>
        <taxon>Pterygota</taxon>
        <taxon>Neoptera</taxon>
        <taxon>Endopterygota</taxon>
        <taxon>Coleoptera</taxon>
        <taxon>Polyphaga</taxon>
        <taxon>Cucujiformia</taxon>
        <taxon>Chrysomeloidea</taxon>
        <taxon>Chrysomelidae</taxon>
        <taxon>Chrysomelinae</taxon>
        <taxon>Chrysomelini</taxon>
        <taxon>Phaedon</taxon>
    </lineage>
</organism>
<evidence type="ECO:0000256" key="1">
    <source>
        <dbReference type="PROSITE-ProRule" id="PRU00047"/>
    </source>
</evidence>
<evidence type="ECO:0000256" key="3">
    <source>
        <dbReference type="SAM" id="Phobius"/>
    </source>
</evidence>
<dbReference type="InterPro" id="IPR001878">
    <property type="entry name" value="Znf_CCHC"/>
</dbReference>
<dbReference type="InterPro" id="IPR036875">
    <property type="entry name" value="Znf_CCHC_sf"/>
</dbReference>
<keyword evidence="1" id="KW-0479">Metal-binding</keyword>
<dbReference type="SUPFAM" id="SSF50630">
    <property type="entry name" value="Acid proteases"/>
    <property type="match status" value="1"/>
</dbReference>
<evidence type="ECO:0000313" key="6">
    <source>
        <dbReference type="Proteomes" id="UP001153737"/>
    </source>
</evidence>
<dbReference type="EMBL" id="OU896711">
    <property type="protein sequence ID" value="CAG9822102.1"/>
    <property type="molecule type" value="Genomic_DNA"/>
</dbReference>